<dbReference type="SUPFAM" id="SSF82199">
    <property type="entry name" value="SET domain"/>
    <property type="match status" value="1"/>
</dbReference>
<evidence type="ECO:0000313" key="6">
    <source>
        <dbReference type="EMBL" id="KAK1740376.1"/>
    </source>
</evidence>
<keyword evidence="3" id="KW-0949">S-adenosyl-L-methionine</keyword>
<evidence type="ECO:0000313" key="7">
    <source>
        <dbReference type="Proteomes" id="UP001224775"/>
    </source>
</evidence>
<dbReference type="PANTHER" id="PTHR12350:SF19">
    <property type="entry name" value="SET DOMAIN-CONTAINING PROTEIN"/>
    <property type="match status" value="1"/>
</dbReference>
<feature type="domain" description="SET" evidence="4">
    <location>
        <begin position="102"/>
        <end position="207"/>
    </location>
</feature>
<protein>
    <submittedName>
        <fullName evidence="6">SET domain-containing protein</fullName>
        <ecNumber evidence="6">2.1.1.-</ecNumber>
    </submittedName>
</protein>
<dbReference type="PROSITE" id="PS50868">
    <property type="entry name" value="POST_SET"/>
    <property type="match status" value="1"/>
</dbReference>
<keyword evidence="2 6" id="KW-0808">Transferase</keyword>
<dbReference type="InterPro" id="IPR001214">
    <property type="entry name" value="SET_dom"/>
</dbReference>
<evidence type="ECO:0000256" key="3">
    <source>
        <dbReference type="ARBA" id="ARBA00022691"/>
    </source>
</evidence>
<dbReference type="Pfam" id="PF00856">
    <property type="entry name" value="SET"/>
    <property type="match status" value="1"/>
</dbReference>
<evidence type="ECO:0000256" key="1">
    <source>
        <dbReference type="ARBA" id="ARBA00022603"/>
    </source>
</evidence>
<evidence type="ECO:0000259" key="5">
    <source>
        <dbReference type="PROSITE" id="PS50868"/>
    </source>
</evidence>
<comment type="caution">
    <text evidence="6">The sequence shown here is derived from an EMBL/GenBank/DDBJ whole genome shotgun (WGS) entry which is preliminary data.</text>
</comment>
<keyword evidence="7" id="KW-1185">Reference proteome</keyword>
<reference evidence="6" key="1">
    <citation type="submission" date="2023-06" db="EMBL/GenBank/DDBJ databases">
        <title>Survivors Of The Sea: Transcriptome response of Skeletonema marinoi to long-term dormancy.</title>
        <authorList>
            <person name="Pinder M.I.M."/>
            <person name="Kourtchenko O."/>
            <person name="Robertson E.K."/>
            <person name="Larsson T."/>
            <person name="Maumus F."/>
            <person name="Osuna-Cruz C.M."/>
            <person name="Vancaester E."/>
            <person name="Stenow R."/>
            <person name="Vandepoele K."/>
            <person name="Ploug H."/>
            <person name="Bruchert V."/>
            <person name="Godhe A."/>
            <person name="Topel M."/>
        </authorList>
    </citation>
    <scope>NUCLEOTIDE SEQUENCE</scope>
    <source>
        <strain evidence="6">R05AC</strain>
    </source>
</reference>
<evidence type="ECO:0000256" key="2">
    <source>
        <dbReference type="ARBA" id="ARBA00022679"/>
    </source>
</evidence>
<proteinExistence type="predicted"/>
<dbReference type="InterPro" id="IPR046341">
    <property type="entry name" value="SET_dom_sf"/>
</dbReference>
<dbReference type="EMBL" id="JATAAI010000016">
    <property type="protein sequence ID" value="KAK1740376.1"/>
    <property type="molecule type" value="Genomic_DNA"/>
</dbReference>
<accession>A0AAD8Y618</accession>
<dbReference type="Proteomes" id="UP001224775">
    <property type="component" value="Unassembled WGS sequence"/>
</dbReference>
<gene>
    <name evidence="6" type="ORF">QTG54_009326</name>
</gene>
<dbReference type="InterPro" id="IPR053201">
    <property type="entry name" value="Flavunoidine_N-MTase"/>
</dbReference>
<dbReference type="GO" id="GO:0032259">
    <property type="term" value="P:methylation"/>
    <property type="evidence" value="ECO:0007669"/>
    <property type="project" value="UniProtKB-KW"/>
</dbReference>
<organism evidence="6 7">
    <name type="scientific">Skeletonema marinoi</name>
    <dbReference type="NCBI Taxonomy" id="267567"/>
    <lineage>
        <taxon>Eukaryota</taxon>
        <taxon>Sar</taxon>
        <taxon>Stramenopiles</taxon>
        <taxon>Ochrophyta</taxon>
        <taxon>Bacillariophyta</taxon>
        <taxon>Coscinodiscophyceae</taxon>
        <taxon>Thalassiosirophycidae</taxon>
        <taxon>Thalassiosirales</taxon>
        <taxon>Skeletonemataceae</taxon>
        <taxon>Skeletonema</taxon>
        <taxon>Skeletonema marinoi-dohrnii complex</taxon>
    </lineage>
</organism>
<feature type="domain" description="Post-SET" evidence="5">
    <location>
        <begin position="215"/>
        <end position="231"/>
    </location>
</feature>
<dbReference type="GO" id="GO:0008168">
    <property type="term" value="F:methyltransferase activity"/>
    <property type="evidence" value="ECO:0007669"/>
    <property type="project" value="UniProtKB-KW"/>
</dbReference>
<dbReference type="InterPro" id="IPR003616">
    <property type="entry name" value="Post-SET_dom"/>
</dbReference>
<dbReference type="PANTHER" id="PTHR12350">
    <property type="entry name" value="HISTONE-LYSINE N-METHYLTRANSFERASE-RELATED"/>
    <property type="match status" value="1"/>
</dbReference>
<dbReference type="AlphaFoldDB" id="A0AAD8Y618"/>
<dbReference type="EC" id="2.1.1.-" evidence="6"/>
<dbReference type="PROSITE" id="PS50280">
    <property type="entry name" value="SET"/>
    <property type="match status" value="1"/>
</dbReference>
<dbReference type="Gene3D" id="2.170.270.10">
    <property type="entry name" value="SET domain"/>
    <property type="match status" value="1"/>
</dbReference>
<keyword evidence="1 6" id="KW-0489">Methyltransferase</keyword>
<evidence type="ECO:0000259" key="4">
    <source>
        <dbReference type="PROSITE" id="PS50280"/>
    </source>
</evidence>
<name>A0AAD8Y618_9STRA</name>
<sequence>MKALLSASSSLSRRLLSQSSTRRKCVTTAAAASGGRRVVCAVHENRRHTSNAINIDVSCKIIATKSRISHPCRRFMGTDTRGQEEDDNIDVAVRAANERCSGKLQIKKVNSDQWGVFAQRPYTKGSIVISSNLATDTEQPNPKATSCSHAIQTNWNEHILMDLPAQFLNHSCDPNISVAIKLNEGQSYDFIALRDIEEGEEVRFDYETTEYQVGAFEDCMCGADICRGTVKGFKHNKEVILAKYGGKNIAGYLME</sequence>